<feature type="chain" id="PRO_5043130823" evidence="1">
    <location>
        <begin position="25"/>
        <end position="48"/>
    </location>
</feature>
<sequence>MILPAHSSVKRSLVTLLFFATVRAISHKNDVGASVLIAFGLQCEMEQR</sequence>
<evidence type="ECO:0000313" key="3">
    <source>
        <dbReference type="Proteomes" id="UP000280834"/>
    </source>
</evidence>
<accession>A0A0R3QSW7</accession>
<evidence type="ECO:0000313" key="4">
    <source>
        <dbReference type="WBParaSite" id="BTMF_0001081901-mRNA-1"/>
    </source>
</evidence>
<proteinExistence type="predicted"/>
<dbReference type="AlphaFoldDB" id="A0A0R3QSW7"/>
<reference evidence="4" key="1">
    <citation type="submission" date="2017-02" db="UniProtKB">
        <authorList>
            <consortium name="WormBaseParasite"/>
        </authorList>
    </citation>
    <scope>IDENTIFICATION</scope>
</reference>
<keyword evidence="3" id="KW-1185">Reference proteome</keyword>
<name>A0A0R3QSW7_9BILA</name>
<reference evidence="2 3" key="2">
    <citation type="submission" date="2018-11" db="EMBL/GenBank/DDBJ databases">
        <authorList>
            <consortium name="Pathogen Informatics"/>
        </authorList>
    </citation>
    <scope>NUCLEOTIDE SEQUENCE [LARGE SCALE GENOMIC DNA]</scope>
</reference>
<evidence type="ECO:0000313" key="2">
    <source>
        <dbReference type="EMBL" id="VDO29671.1"/>
    </source>
</evidence>
<gene>
    <name evidence="2" type="ORF">BTMF_LOCUS8853</name>
</gene>
<dbReference type="Proteomes" id="UP000280834">
    <property type="component" value="Unassembled WGS sequence"/>
</dbReference>
<feature type="signal peptide" evidence="1">
    <location>
        <begin position="1"/>
        <end position="24"/>
    </location>
</feature>
<protein>
    <submittedName>
        <fullName evidence="4">Secreted protein</fullName>
    </submittedName>
</protein>
<keyword evidence="1" id="KW-0732">Signal</keyword>
<evidence type="ECO:0000256" key="1">
    <source>
        <dbReference type="SAM" id="SignalP"/>
    </source>
</evidence>
<organism evidence="4">
    <name type="scientific">Brugia timori</name>
    <dbReference type="NCBI Taxonomy" id="42155"/>
    <lineage>
        <taxon>Eukaryota</taxon>
        <taxon>Metazoa</taxon>
        <taxon>Ecdysozoa</taxon>
        <taxon>Nematoda</taxon>
        <taxon>Chromadorea</taxon>
        <taxon>Rhabditida</taxon>
        <taxon>Spirurina</taxon>
        <taxon>Spiruromorpha</taxon>
        <taxon>Filarioidea</taxon>
        <taxon>Onchocercidae</taxon>
        <taxon>Brugia</taxon>
    </lineage>
</organism>
<dbReference type="EMBL" id="UZAG01016628">
    <property type="protein sequence ID" value="VDO29671.1"/>
    <property type="molecule type" value="Genomic_DNA"/>
</dbReference>
<dbReference type="WBParaSite" id="BTMF_0001081901-mRNA-1">
    <property type="protein sequence ID" value="BTMF_0001081901-mRNA-1"/>
    <property type="gene ID" value="BTMF_0001081901"/>
</dbReference>